<dbReference type="KEGG" id="adin:H7849_11775"/>
<organism evidence="1 2">
    <name type="scientific">Alloacidobacterium dinghuense</name>
    <dbReference type="NCBI Taxonomy" id="2763107"/>
    <lineage>
        <taxon>Bacteria</taxon>
        <taxon>Pseudomonadati</taxon>
        <taxon>Acidobacteriota</taxon>
        <taxon>Terriglobia</taxon>
        <taxon>Terriglobales</taxon>
        <taxon>Acidobacteriaceae</taxon>
        <taxon>Alloacidobacterium</taxon>
    </lineage>
</organism>
<evidence type="ECO:0000313" key="2">
    <source>
        <dbReference type="Proteomes" id="UP000515312"/>
    </source>
</evidence>
<protein>
    <submittedName>
        <fullName evidence="1">Uncharacterized protein</fullName>
    </submittedName>
</protein>
<dbReference type="RefSeq" id="WP_186746721.1">
    <property type="nucleotide sequence ID" value="NZ_CP060394.1"/>
</dbReference>
<gene>
    <name evidence="1" type="ORF">H7849_11775</name>
</gene>
<dbReference type="Proteomes" id="UP000515312">
    <property type="component" value="Chromosome"/>
</dbReference>
<reference evidence="1 2" key="1">
    <citation type="submission" date="2020-08" db="EMBL/GenBank/DDBJ databases">
        <title>Edaphobacter telluris sp. nov. and Acidobacterium dinghuensis sp. nov., two acidobacteria isolated from forest soil.</title>
        <authorList>
            <person name="Fu J."/>
            <person name="Qiu L."/>
        </authorList>
    </citation>
    <scope>NUCLEOTIDE SEQUENCE [LARGE SCALE GENOMIC DNA]</scope>
    <source>
        <strain evidence="1">4Y35</strain>
    </source>
</reference>
<dbReference type="AlphaFoldDB" id="A0A7G8BPN4"/>
<evidence type="ECO:0000313" key="1">
    <source>
        <dbReference type="EMBL" id="QNI34504.1"/>
    </source>
</evidence>
<dbReference type="EMBL" id="CP060394">
    <property type="protein sequence ID" value="QNI34504.1"/>
    <property type="molecule type" value="Genomic_DNA"/>
</dbReference>
<sequence>MPCHPYVDEQGHVFLINCREPRLPACEFCGKTAPKLCDFPTGNGKTCDATICDACAKSVGFDRDYCPAHAPQRSLFGGQE</sequence>
<name>A0A7G8BPN4_9BACT</name>
<keyword evidence="2" id="KW-1185">Reference proteome</keyword>
<proteinExistence type="predicted"/>
<accession>A0A7G8BPN4</accession>